<sequence>ITVTDLEHNYNQFSTLLKNIMAAPRKDLGKMAHIMKVMKTIEHMKMICVKNTKLTISFILCQMLHNRKKTIEPKRGEKMNAHVEPRKSIKSSTCVKVSSISECIMDNTSNSSKKRPITLEKYEDSQEQEKNTTVSSCKKQKVNMKDVTKINRGKATFKHPRTTRSHPKSENEIGPGSSDSLRNHVSPKKVEIQRSLPGSLLPLKNLKDTCTLKSEGKTGLTSISSTTSEDFTGQQKT</sequence>
<dbReference type="GeneTree" id="ENSGT00390000006260"/>
<reference evidence="2" key="3">
    <citation type="submission" date="2025-08" db="UniProtKB">
        <authorList>
            <consortium name="Ensembl"/>
        </authorList>
    </citation>
    <scope>IDENTIFICATION</scope>
</reference>
<dbReference type="InParanoid" id="F1RX69"/>
<organism evidence="2 3">
    <name type="scientific">Sus scrofa</name>
    <name type="common">Pig</name>
    <dbReference type="NCBI Taxonomy" id="9823"/>
    <lineage>
        <taxon>Eukaryota</taxon>
        <taxon>Metazoa</taxon>
        <taxon>Chordata</taxon>
        <taxon>Craniata</taxon>
        <taxon>Vertebrata</taxon>
        <taxon>Euteleostomi</taxon>
        <taxon>Mammalia</taxon>
        <taxon>Eutheria</taxon>
        <taxon>Laurasiatheria</taxon>
        <taxon>Artiodactyla</taxon>
        <taxon>Suina</taxon>
        <taxon>Suidae</taxon>
        <taxon>Sus</taxon>
    </lineage>
</organism>
<protein>
    <submittedName>
        <fullName evidence="2">Uncharacterized protein</fullName>
    </submittedName>
</protein>
<feature type="region of interest" description="Disordered" evidence="1">
    <location>
        <begin position="107"/>
        <end position="142"/>
    </location>
</feature>
<dbReference type="STRING" id="9823.ENSSSCP00000016787"/>
<dbReference type="GO" id="GO:0010569">
    <property type="term" value="P:regulation of double-strand break repair via homologous recombination"/>
    <property type="evidence" value="ECO:0007669"/>
    <property type="project" value="InterPro"/>
</dbReference>
<reference evidence="2" key="4">
    <citation type="submission" date="2025-09" db="UniProtKB">
        <authorList>
            <consortium name="Ensembl"/>
        </authorList>
    </citation>
    <scope>IDENTIFICATION</scope>
</reference>
<evidence type="ECO:0000256" key="1">
    <source>
        <dbReference type="SAM" id="MobiDB-lite"/>
    </source>
</evidence>
<dbReference type="AlphaFoldDB" id="F1RX69"/>
<dbReference type="HOGENOM" id="CLU_000620_0_0_1"/>
<evidence type="ECO:0000313" key="3">
    <source>
        <dbReference type="Proteomes" id="UP000008227"/>
    </source>
</evidence>
<feature type="region of interest" description="Disordered" evidence="1">
    <location>
        <begin position="154"/>
        <end position="237"/>
    </location>
</feature>
<reference evidence="3" key="1">
    <citation type="submission" date="2009-11" db="EMBL/GenBank/DDBJ databases">
        <authorList>
            <consortium name="Porcine genome sequencing project"/>
        </authorList>
    </citation>
    <scope>NUCLEOTIDE SEQUENCE [LARGE SCALE GENOMIC DNA]</scope>
    <source>
        <strain evidence="3">Duroc</strain>
    </source>
</reference>
<dbReference type="Proteomes" id="UP000008227">
    <property type="component" value="Chromosome 15"/>
</dbReference>
<feature type="compositionally biased region" description="Basic and acidic residues" evidence="1">
    <location>
        <begin position="117"/>
        <end position="130"/>
    </location>
</feature>
<evidence type="ECO:0000313" key="2">
    <source>
        <dbReference type="Ensembl" id="ENSSSCP00000016787.4"/>
    </source>
</evidence>
<dbReference type="eggNOG" id="ENOG502QW6W">
    <property type="taxonomic scope" value="Eukaryota"/>
</dbReference>
<dbReference type="PANTHER" id="PTHR22380:SF1">
    <property type="entry name" value="TESTIS-EXPRESSED PROTEIN 15"/>
    <property type="match status" value="1"/>
</dbReference>
<dbReference type="PaxDb" id="9823-ENSSSCP00000016787"/>
<proteinExistence type="predicted"/>
<dbReference type="Bgee" id="ENSSSCG00000015841">
    <property type="expression patterns" value="Expressed in testis and 7 other cell types or tissues"/>
</dbReference>
<dbReference type="Ensembl" id="ENSSSCT00000017249.4">
    <property type="protein sequence ID" value="ENSSSCP00000016787.4"/>
    <property type="gene ID" value="ENSSSCG00000015841.4"/>
</dbReference>
<dbReference type="GO" id="GO:0007140">
    <property type="term" value="P:male meiotic nuclear division"/>
    <property type="evidence" value="ECO:0007669"/>
    <property type="project" value="InterPro"/>
</dbReference>
<accession>F1RX69</accession>
<feature type="compositionally biased region" description="Polar residues" evidence="1">
    <location>
        <begin position="219"/>
        <end position="237"/>
    </location>
</feature>
<keyword evidence="3" id="KW-1185">Reference proteome</keyword>
<reference evidence="2" key="2">
    <citation type="journal article" date="2020" name="Gigascience">
        <title>An improved pig reference genome sequence to enable pig genetics and genomics research.</title>
        <authorList>
            <person name="Warr A."/>
            <person name="Affara N."/>
            <person name="Aken B."/>
            <person name="Beiki H."/>
            <person name="Bickhart D.M."/>
            <person name="Billis K."/>
            <person name="Chow W."/>
            <person name="Eory L."/>
            <person name="Finlayson H.A."/>
            <person name="Flicek P."/>
            <person name="Giron C.G."/>
            <person name="Griffin D.K."/>
            <person name="Hall R."/>
            <person name="Hannum G."/>
            <person name="Hourlier T."/>
            <person name="Howe K."/>
            <person name="Hume D.A."/>
            <person name="Izuogu O."/>
            <person name="Kim K."/>
            <person name="Koren S."/>
            <person name="Liu H."/>
            <person name="Manchanda N."/>
            <person name="Martin F.J."/>
            <person name="Nonneman D.J."/>
            <person name="O'Connor R.E."/>
            <person name="Phillippy A.M."/>
            <person name="Rohrer G.A."/>
            <person name="Rosen B.D."/>
            <person name="Rund L.A."/>
            <person name="Sargent C.A."/>
            <person name="Schook L.B."/>
            <person name="Schroeder S.G."/>
            <person name="Schwartz A.S."/>
            <person name="Skinner B.M."/>
            <person name="Talbot R."/>
            <person name="Tseng E."/>
            <person name="Tuggle C.K."/>
            <person name="Watson M."/>
            <person name="Smith T.P.L."/>
            <person name="Archibald A.L."/>
        </authorList>
    </citation>
    <scope>NUCLEOTIDE SEQUENCE [LARGE SCALE GENOMIC DNA]</scope>
    <source>
        <strain evidence="2">Duroc</strain>
    </source>
</reference>
<dbReference type="PANTHER" id="PTHR22380">
    <property type="entry name" value="TESTIS-EXPRESSED PROTEIN 15"/>
    <property type="match status" value="1"/>
</dbReference>
<name>F1RX69_PIG</name>
<feature type="compositionally biased region" description="Basic residues" evidence="1">
    <location>
        <begin position="154"/>
        <end position="166"/>
    </location>
</feature>
<dbReference type="InterPro" id="IPR026616">
    <property type="entry name" value="TEX15"/>
</dbReference>
<dbReference type="GO" id="GO:0007129">
    <property type="term" value="P:homologous chromosome pairing at meiosis"/>
    <property type="evidence" value="ECO:0007669"/>
    <property type="project" value="InterPro"/>
</dbReference>